<evidence type="ECO:0000259" key="1">
    <source>
        <dbReference type="Pfam" id="PF02698"/>
    </source>
</evidence>
<gene>
    <name evidence="2" type="ORF">HJA_08579</name>
</gene>
<accession>A0A059FCR5</accession>
<dbReference type="PATRIC" id="fig|1280952.3.peg.1707"/>
<comment type="caution">
    <text evidence="2">The sequence shown here is derived from an EMBL/GenBank/DDBJ whole genome shotgun (WGS) entry which is preliminary data.</text>
</comment>
<proteinExistence type="predicted"/>
<evidence type="ECO:0000313" key="2">
    <source>
        <dbReference type="EMBL" id="KCZ88409.1"/>
    </source>
</evidence>
<dbReference type="Pfam" id="PF02698">
    <property type="entry name" value="DUF218"/>
    <property type="match status" value="1"/>
</dbReference>
<reference evidence="2 3" key="1">
    <citation type="journal article" date="2014" name="Antonie Van Leeuwenhoek">
        <title>Hyphomonas beringensis sp. nov. and Hyphomonas chukchiensis sp. nov., isolated from surface seawater of the Bering Sea and Chukchi Sea.</title>
        <authorList>
            <person name="Li C."/>
            <person name="Lai Q."/>
            <person name="Li G."/>
            <person name="Dong C."/>
            <person name="Wang J."/>
            <person name="Liao Y."/>
            <person name="Shao Z."/>
        </authorList>
    </citation>
    <scope>NUCLEOTIDE SEQUENCE [LARGE SCALE GENOMIC DNA]</scope>
    <source>
        <strain evidence="2 3">VP2</strain>
    </source>
</reference>
<name>A0A059FCR5_9PROT</name>
<feature type="domain" description="DUF218" evidence="1">
    <location>
        <begin position="33"/>
        <end position="156"/>
    </location>
</feature>
<dbReference type="EMBL" id="ARYJ01000005">
    <property type="protein sequence ID" value="KCZ88409.1"/>
    <property type="molecule type" value="Genomic_DNA"/>
</dbReference>
<dbReference type="CDD" id="cd06259">
    <property type="entry name" value="YdcF-like"/>
    <property type="match status" value="1"/>
</dbReference>
<dbReference type="InterPro" id="IPR003848">
    <property type="entry name" value="DUF218"/>
</dbReference>
<keyword evidence="3" id="KW-1185">Reference proteome</keyword>
<dbReference type="eggNOG" id="COG1434">
    <property type="taxonomic scope" value="Bacteria"/>
</dbReference>
<evidence type="ECO:0000313" key="3">
    <source>
        <dbReference type="Proteomes" id="UP000024816"/>
    </source>
</evidence>
<dbReference type="AlphaFoldDB" id="A0A059FCR5"/>
<dbReference type="Proteomes" id="UP000024816">
    <property type="component" value="Unassembled WGS sequence"/>
</dbReference>
<dbReference type="STRING" id="1280952.HJA_08579"/>
<organism evidence="2 3">
    <name type="scientific">Hyphomonas jannaschiana VP2</name>
    <dbReference type="NCBI Taxonomy" id="1280952"/>
    <lineage>
        <taxon>Bacteria</taxon>
        <taxon>Pseudomonadati</taxon>
        <taxon>Pseudomonadota</taxon>
        <taxon>Alphaproteobacteria</taxon>
        <taxon>Hyphomonadales</taxon>
        <taxon>Hyphomonadaceae</taxon>
        <taxon>Hyphomonas</taxon>
    </lineage>
</organism>
<protein>
    <recommendedName>
        <fullName evidence="1">DUF218 domain-containing protein</fullName>
    </recommendedName>
</protein>
<sequence length="180" mass="19525">MLVVFVLGLLAIDFLLFAQRAANMKPDPAVKGDAIVALTGGSGLRIAEGVKLVSQGRGGHLLISGVHPDVTMEELIELAGGDPDVWACCVTIGHAAETTLGNADETAAWAYENGYHDLIVVTSDYHMARSVLVLQDAMPDLTLEPWPVRTVIDPSHLFTDYRSLKGVFLEWAKWRVTTLE</sequence>